<gene>
    <name evidence="1" type="ordered locus">Plabr_3784</name>
</gene>
<dbReference type="HOGENOM" id="CLU_2737566_0_0_0"/>
<dbReference type="AlphaFoldDB" id="F0SS35"/>
<dbReference type="Proteomes" id="UP000006860">
    <property type="component" value="Chromosome"/>
</dbReference>
<accession>F0SS35</accession>
<evidence type="ECO:0000313" key="2">
    <source>
        <dbReference type="Proteomes" id="UP000006860"/>
    </source>
</evidence>
<dbReference type="KEGG" id="pbs:Plabr_3784"/>
<protein>
    <submittedName>
        <fullName evidence="1">Uncharacterized protein</fullName>
    </submittedName>
</protein>
<evidence type="ECO:0000313" key="1">
    <source>
        <dbReference type="EMBL" id="ADY61373.1"/>
    </source>
</evidence>
<dbReference type="EMBL" id="CP002546">
    <property type="protein sequence ID" value="ADY61373.1"/>
    <property type="molecule type" value="Genomic_DNA"/>
</dbReference>
<keyword evidence="2" id="KW-1185">Reference proteome</keyword>
<reference evidence="2" key="1">
    <citation type="submission" date="2011-02" db="EMBL/GenBank/DDBJ databases">
        <title>The complete genome of Planctomyces brasiliensis DSM 5305.</title>
        <authorList>
            <person name="Lucas S."/>
            <person name="Copeland A."/>
            <person name="Lapidus A."/>
            <person name="Bruce D."/>
            <person name="Goodwin L."/>
            <person name="Pitluck S."/>
            <person name="Kyrpides N."/>
            <person name="Mavromatis K."/>
            <person name="Pagani I."/>
            <person name="Ivanova N."/>
            <person name="Ovchinnikova G."/>
            <person name="Lu M."/>
            <person name="Detter J.C."/>
            <person name="Han C."/>
            <person name="Land M."/>
            <person name="Hauser L."/>
            <person name="Markowitz V."/>
            <person name="Cheng J.-F."/>
            <person name="Hugenholtz P."/>
            <person name="Woyke T."/>
            <person name="Wu D."/>
            <person name="Tindall B."/>
            <person name="Pomrenke H.G."/>
            <person name="Brambilla E."/>
            <person name="Klenk H.-P."/>
            <person name="Eisen J.A."/>
        </authorList>
    </citation>
    <scope>NUCLEOTIDE SEQUENCE [LARGE SCALE GENOMIC DNA]</scope>
    <source>
        <strain evidence="2">ATCC 49424 / DSM 5305 / JCM 21570 / NBRC 103401 / IFAM 1448</strain>
    </source>
</reference>
<proteinExistence type="predicted"/>
<sequence length="71" mass="7493">MSQTLNSTVVSPTRAGPFDVATCQAKLFGLDRVQSTNGSCSVANDHATAGKTLKLNVNFNIVLSLAVEILR</sequence>
<organism evidence="1 2">
    <name type="scientific">Rubinisphaera brasiliensis (strain ATCC 49424 / DSM 5305 / JCM 21570 / IAM 15109 / NBRC 103401 / IFAM 1448)</name>
    <name type="common">Planctomyces brasiliensis</name>
    <dbReference type="NCBI Taxonomy" id="756272"/>
    <lineage>
        <taxon>Bacteria</taxon>
        <taxon>Pseudomonadati</taxon>
        <taxon>Planctomycetota</taxon>
        <taxon>Planctomycetia</taxon>
        <taxon>Planctomycetales</taxon>
        <taxon>Planctomycetaceae</taxon>
        <taxon>Rubinisphaera</taxon>
    </lineage>
</organism>
<name>F0SS35_RUBBR</name>